<dbReference type="EMBL" id="RXOE01000003">
    <property type="protein sequence ID" value="RTQ33960.1"/>
    <property type="molecule type" value="Genomic_DNA"/>
</dbReference>
<reference evidence="2 3" key="1">
    <citation type="submission" date="2018-12" db="EMBL/GenBank/DDBJ databases">
        <title>The genome of Variovorax gossypii DSM 100435.</title>
        <authorList>
            <person name="Gao J."/>
            <person name="Sun J."/>
        </authorList>
    </citation>
    <scope>NUCLEOTIDE SEQUENCE [LARGE SCALE GENOMIC DNA]</scope>
    <source>
        <strain evidence="2 3">DSM 100435</strain>
    </source>
</reference>
<feature type="domain" description="HTH luxR-type" evidence="1">
    <location>
        <begin position="152"/>
        <end position="209"/>
    </location>
</feature>
<name>A0A3S0J5H9_9BURK</name>
<dbReference type="GO" id="GO:0003677">
    <property type="term" value="F:DNA binding"/>
    <property type="evidence" value="ECO:0007669"/>
    <property type="project" value="InterPro"/>
</dbReference>
<keyword evidence="3" id="KW-1185">Reference proteome</keyword>
<dbReference type="GO" id="GO:0006355">
    <property type="term" value="P:regulation of DNA-templated transcription"/>
    <property type="evidence" value="ECO:0007669"/>
    <property type="project" value="InterPro"/>
</dbReference>
<evidence type="ECO:0000259" key="1">
    <source>
        <dbReference type="SMART" id="SM00421"/>
    </source>
</evidence>
<sequence>MSRQTPAHIPVDHAGQLANHAAIGLSALESLPQAIAVLDPHCRVKYVNRLAHSLCTSSGPCRMLCGYWQFREEDAQARLEELVRNVCVPGRSSTIGGGFRMRSGEGPPLQVSVLPLKASHPLASPRSVPLALVFIVASQSASFAASHVIADQLGLTATEARLAASLAAGKTVFDFAALQRCTMHTARSHLKNLMRKTGCRRQFDVVRLVQSLQAG</sequence>
<evidence type="ECO:0000313" key="3">
    <source>
        <dbReference type="Proteomes" id="UP000267418"/>
    </source>
</evidence>
<dbReference type="SMART" id="SM00421">
    <property type="entry name" value="HTH_LUXR"/>
    <property type="match status" value="1"/>
</dbReference>
<gene>
    <name evidence="2" type="ORF">EJP69_16515</name>
</gene>
<organism evidence="2 3">
    <name type="scientific">Variovorax gossypii</name>
    <dbReference type="NCBI Taxonomy" id="1679495"/>
    <lineage>
        <taxon>Bacteria</taxon>
        <taxon>Pseudomonadati</taxon>
        <taxon>Pseudomonadota</taxon>
        <taxon>Betaproteobacteria</taxon>
        <taxon>Burkholderiales</taxon>
        <taxon>Comamonadaceae</taxon>
        <taxon>Variovorax</taxon>
    </lineage>
</organism>
<dbReference type="InterPro" id="IPR036388">
    <property type="entry name" value="WH-like_DNA-bd_sf"/>
</dbReference>
<accession>A0A3S0J5H9</accession>
<proteinExistence type="predicted"/>
<dbReference type="InterPro" id="IPR000792">
    <property type="entry name" value="Tscrpt_reg_LuxR_C"/>
</dbReference>
<evidence type="ECO:0000313" key="2">
    <source>
        <dbReference type="EMBL" id="RTQ33960.1"/>
    </source>
</evidence>
<dbReference type="InterPro" id="IPR016032">
    <property type="entry name" value="Sig_transdc_resp-reg_C-effctor"/>
</dbReference>
<protein>
    <submittedName>
        <fullName evidence="2">Helix-turn-helix transcriptional regulator</fullName>
    </submittedName>
</protein>
<dbReference type="Proteomes" id="UP000267418">
    <property type="component" value="Unassembled WGS sequence"/>
</dbReference>
<dbReference type="RefSeq" id="WP_126471495.1">
    <property type="nucleotide sequence ID" value="NZ_RXOE01000003.1"/>
</dbReference>
<dbReference type="AlphaFoldDB" id="A0A3S0J5H9"/>
<comment type="caution">
    <text evidence="2">The sequence shown here is derived from an EMBL/GenBank/DDBJ whole genome shotgun (WGS) entry which is preliminary data.</text>
</comment>
<dbReference type="Gene3D" id="1.10.10.10">
    <property type="entry name" value="Winged helix-like DNA-binding domain superfamily/Winged helix DNA-binding domain"/>
    <property type="match status" value="1"/>
</dbReference>
<dbReference type="SUPFAM" id="SSF46894">
    <property type="entry name" value="C-terminal effector domain of the bipartite response regulators"/>
    <property type="match status" value="1"/>
</dbReference>
<dbReference type="OrthoDB" id="5497412at2"/>